<accession>A0A1H9TLR8</accession>
<evidence type="ECO:0000313" key="1">
    <source>
        <dbReference type="EMBL" id="SER97977.1"/>
    </source>
</evidence>
<feature type="non-terminal residue" evidence="1">
    <location>
        <position position="48"/>
    </location>
</feature>
<dbReference type="AlphaFoldDB" id="A0A1H9TLR8"/>
<dbReference type="Proteomes" id="UP000199572">
    <property type="component" value="Unassembled WGS sequence"/>
</dbReference>
<sequence>MYNQRPNLILGFHGCDQSVRDELMLDPNKYKNGSSGKVGGKGIICFFC</sequence>
<reference evidence="1 2" key="1">
    <citation type="submission" date="2016-10" db="EMBL/GenBank/DDBJ databases">
        <authorList>
            <person name="de Groot N.N."/>
        </authorList>
    </citation>
    <scope>NUCLEOTIDE SEQUENCE [LARGE SCALE GENOMIC DNA]</scope>
    <source>
        <strain evidence="1 2">DSM 18610</strain>
    </source>
</reference>
<gene>
    <name evidence="1" type="ORF">SAMN04488023_12357</name>
</gene>
<dbReference type="STRING" id="390241.SAMN04488023_12357"/>
<name>A0A1H9TLR8_9SPHI</name>
<protein>
    <submittedName>
        <fullName evidence="1">Uncharacterized protein</fullName>
    </submittedName>
</protein>
<evidence type="ECO:0000313" key="2">
    <source>
        <dbReference type="Proteomes" id="UP000199572"/>
    </source>
</evidence>
<dbReference type="EMBL" id="FOGG01000023">
    <property type="protein sequence ID" value="SER97977.1"/>
    <property type="molecule type" value="Genomic_DNA"/>
</dbReference>
<keyword evidence="2" id="KW-1185">Reference proteome</keyword>
<proteinExistence type="predicted"/>
<organism evidence="1 2">
    <name type="scientific">Pedobacter rhizosphaerae</name>
    <dbReference type="NCBI Taxonomy" id="390241"/>
    <lineage>
        <taxon>Bacteria</taxon>
        <taxon>Pseudomonadati</taxon>
        <taxon>Bacteroidota</taxon>
        <taxon>Sphingobacteriia</taxon>
        <taxon>Sphingobacteriales</taxon>
        <taxon>Sphingobacteriaceae</taxon>
        <taxon>Pedobacter</taxon>
    </lineage>
</organism>